<proteinExistence type="predicted"/>
<keyword evidence="2" id="KW-1185">Reference proteome</keyword>
<accession>A0A0M8M829</accession>
<sequence length="248" mass="29538">MAETFKKTNYFYIDESGHINNNSNVFIQCCIKTDTPDLMEEALVDLQEELLGLAYFEEFVDKIKKQGFHAVENHPDIRARFYTVLPFLNYRAYFTVVDKNSDYFKKLKNYKEDHEIFEFFLIKLLKDRLLKNKFDKNIFIFEEIEIEKKSLSKILDSIFSSLSEEYDCAYSIESKKTINLGTTDYLNYIIYNILEDLNKTNLRMEQNFNLIKHKVGVVHFLHNNVYLSRKKSLDYHIEVTNLKKQFSG</sequence>
<dbReference type="Pfam" id="PF12686">
    <property type="entry name" value="DUF3800"/>
    <property type="match status" value="1"/>
</dbReference>
<dbReference type="OrthoDB" id="1328522at2"/>
<evidence type="ECO:0000313" key="2">
    <source>
        <dbReference type="Proteomes" id="UP000037755"/>
    </source>
</evidence>
<organism evidence="1 2">
    <name type="scientific">Flavobacterium akiainvivens</name>
    <dbReference type="NCBI Taxonomy" id="1202724"/>
    <lineage>
        <taxon>Bacteria</taxon>
        <taxon>Pseudomonadati</taxon>
        <taxon>Bacteroidota</taxon>
        <taxon>Flavobacteriia</taxon>
        <taxon>Flavobacteriales</taxon>
        <taxon>Flavobacteriaceae</taxon>
        <taxon>Flavobacterium</taxon>
    </lineage>
</organism>
<comment type="caution">
    <text evidence="1">The sequence shown here is derived from an EMBL/GenBank/DDBJ whole genome shotgun (WGS) entry which is preliminary data.</text>
</comment>
<evidence type="ECO:0008006" key="3">
    <source>
        <dbReference type="Google" id="ProtNLM"/>
    </source>
</evidence>
<reference evidence="1 2" key="1">
    <citation type="submission" date="2015-08" db="EMBL/GenBank/DDBJ databases">
        <title>Whole genome sequence of Flavobacterium akiainvivens IK-1T, from decaying Wikstroemia oahuensis, an endemic Hawaiian shrub.</title>
        <authorList>
            <person name="Wan X."/>
            <person name="Hou S."/>
            <person name="Saito J."/>
            <person name="Donachie S."/>
        </authorList>
    </citation>
    <scope>NUCLEOTIDE SEQUENCE [LARGE SCALE GENOMIC DNA]</scope>
    <source>
        <strain evidence="1 2">IK-1</strain>
    </source>
</reference>
<dbReference type="RefSeq" id="WP_054406608.1">
    <property type="nucleotide sequence ID" value="NZ_FOYA01000029.1"/>
</dbReference>
<name>A0A0M8M829_9FLAO</name>
<evidence type="ECO:0000313" key="1">
    <source>
        <dbReference type="EMBL" id="KOS05423.1"/>
    </source>
</evidence>
<dbReference type="AlphaFoldDB" id="A0A0M8M829"/>
<dbReference type="PATRIC" id="fig|1202724.3.peg.995"/>
<gene>
    <name evidence="1" type="ORF">AM493_04805</name>
</gene>
<protein>
    <recommendedName>
        <fullName evidence="3">DUF3800 domain-containing protein</fullName>
    </recommendedName>
</protein>
<dbReference type="InterPro" id="IPR024524">
    <property type="entry name" value="DUF3800"/>
</dbReference>
<dbReference type="Proteomes" id="UP000037755">
    <property type="component" value="Unassembled WGS sequence"/>
</dbReference>
<dbReference type="EMBL" id="LIYD01000005">
    <property type="protein sequence ID" value="KOS05423.1"/>
    <property type="molecule type" value="Genomic_DNA"/>
</dbReference>